<organism evidence="1">
    <name type="scientific">Neisseria gonorrhoeae</name>
    <dbReference type="NCBI Taxonomy" id="485"/>
    <lineage>
        <taxon>Bacteria</taxon>
        <taxon>Pseudomonadati</taxon>
        <taxon>Pseudomonadota</taxon>
        <taxon>Betaproteobacteria</taxon>
        <taxon>Neisseriales</taxon>
        <taxon>Neisseriaceae</taxon>
        <taxon>Neisseria</taxon>
    </lineage>
</organism>
<gene>
    <name evidence="1" type="ORF">NCTC11421_03552</name>
</gene>
<evidence type="ECO:0000313" key="1">
    <source>
        <dbReference type="EMBL" id="SUB32122.1"/>
    </source>
</evidence>
<dbReference type="AlphaFoldDB" id="A0A379B136"/>
<name>A0A379B136_NEIGO</name>
<reference evidence="1" key="1">
    <citation type="submission" date="2018-06" db="EMBL/GenBank/DDBJ databases">
        <authorList>
            <consortium name="Pathogen Informatics"/>
            <person name="Doyle S."/>
        </authorList>
    </citation>
    <scope>NUCLEOTIDE SEQUENCE [LARGE SCALE GENOMIC DNA]</scope>
    <source>
        <strain evidence="1">NCTC11421</strain>
    </source>
</reference>
<protein>
    <submittedName>
        <fullName evidence="1">Uncharacterized protein</fullName>
    </submittedName>
</protein>
<sequence length="170" mass="18762">MLFVTDFTDGRTAIYVDFTNFARAQTDLSVCTFFSQQYRRSTGRTCDLSTFTGFHFDTVDSRTNGNVADRQGVAYFDGSFSTGNQYDTGLNTARSDDVTTLAVCIAQQCDEGSTVRIVFDTLYFSRNAVFVTFKVYNTVMVFMTAAFVTGGDMTIIVTAGSRIFFSSKGA</sequence>
<proteinExistence type="predicted"/>
<dbReference type="EMBL" id="UGRI01000002">
    <property type="protein sequence ID" value="SUB32122.1"/>
    <property type="molecule type" value="Genomic_DNA"/>
</dbReference>
<accession>A0A379B136</accession>